<comment type="similarity">
    <text evidence="2 9">Belongs to the malic enzymes family.</text>
</comment>
<dbReference type="InterPro" id="IPR012301">
    <property type="entry name" value="Malic_N_dom"/>
</dbReference>
<organism evidence="12 13">
    <name type="scientific">Paludibacterium purpuratum</name>
    <dbReference type="NCBI Taxonomy" id="1144873"/>
    <lineage>
        <taxon>Bacteria</taxon>
        <taxon>Pseudomonadati</taxon>
        <taxon>Pseudomonadota</taxon>
        <taxon>Betaproteobacteria</taxon>
        <taxon>Neisseriales</taxon>
        <taxon>Chromobacteriaceae</taxon>
        <taxon>Paludibacterium</taxon>
    </lineage>
</organism>
<keyword evidence="13" id="KW-1185">Reference proteome</keyword>
<comment type="cofactor">
    <cofactor evidence="1">
        <name>Mn(2+)</name>
        <dbReference type="ChEBI" id="CHEBI:29035"/>
    </cofactor>
</comment>
<dbReference type="GO" id="GO:0051287">
    <property type="term" value="F:NAD binding"/>
    <property type="evidence" value="ECO:0007669"/>
    <property type="project" value="InterPro"/>
</dbReference>
<dbReference type="Pfam" id="PF03949">
    <property type="entry name" value="Malic_M"/>
    <property type="match status" value="1"/>
</dbReference>
<feature type="active site" description="Proton acceptor" evidence="6">
    <location>
        <position position="178"/>
    </location>
</feature>
<dbReference type="EMBL" id="SNZP01000007">
    <property type="protein sequence ID" value="TDR79804.1"/>
    <property type="molecule type" value="Genomic_DNA"/>
</dbReference>
<protein>
    <submittedName>
        <fullName evidence="12">Malate dehydrogenase (Oxaloacetate-decarboxylating)</fullName>
    </submittedName>
</protein>
<dbReference type="GO" id="GO:0016616">
    <property type="term" value="F:oxidoreductase activity, acting on the CH-OH group of donors, NAD or NADP as acceptor"/>
    <property type="evidence" value="ECO:0007669"/>
    <property type="project" value="InterPro"/>
</dbReference>
<dbReference type="InterPro" id="IPR046346">
    <property type="entry name" value="Aminoacid_DH-like_N_sf"/>
</dbReference>
<dbReference type="AlphaFoldDB" id="A0A4R7B568"/>
<dbReference type="InterPro" id="IPR036291">
    <property type="entry name" value="NAD(P)-bd_dom_sf"/>
</dbReference>
<sequence>MKEHSMPAPLPLSIETELREFEVLSNPLLNKGTAFTEAERDELHLHGFLPPSIQTLEEQVARRLEALRALGSDLDRYVMLRDLQDSNETLFYALLTQNIEEMLPLIYTPTVGAGCQRFSHLYRRPRGLFLSYPYKHLIRQILAHPHFDAVEAIVVTDGERILGLGDQGAGGMGIPIGKLALYVACSGLNPRTTLPIMLDVGTDNPDCLADPLYVGWRHQRVRGAEYDAFIEEFVSAVRERWPHVLLQWEDFAKHNANRLLGTYRDDLCTFNDDIQGTAAVATGTLLAAINVTGVALTEQRIAVVGAGSAGCGIAALIHRALVEAGLSPAEADRRFWLVDRQGLLVEGMPSAVGLESFQQRFVQPAGAIADWSPRNSDRIDLFDVMRHARPTVLIGVSGQRGAFTEEAVREMARHVAQPVIFPLSNPTANSEARPADLLAWTAGRAIVGTGSPFEPVERDGRPYKIDQTNNSYIFPGVGLAAVALKIRTIPDSLFMAAAKALAAISPARANPRGNLLPPVSDLRRVSYSVALAVGLRAFHEGLLGESMTLDQIEACIRAHVWEPRYPILRHVAPD</sequence>
<feature type="binding site" evidence="8">
    <location>
        <position position="273"/>
    </location>
    <ligand>
        <name>a divalent metal cation</name>
        <dbReference type="ChEBI" id="CHEBI:60240"/>
    </ligand>
</feature>
<feature type="binding site" evidence="7">
    <location>
        <position position="425"/>
    </location>
    <ligand>
        <name>(S)-malate</name>
        <dbReference type="ChEBI" id="CHEBI:15589"/>
    </ligand>
</feature>
<keyword evidence="5" id="KW-0520">NAD</keyword>
<feature type="binding site" evidence="7">
    <location>
        <position position="469"/>
    </location>
    <ligand>
        <name>(S)-malate</name>
        <dbReference type="ChEBI" id="CHEBI:15589"/>
    </ligand>
</feature>
<evidence type="ECO:0000256" key="4">
    <source>
        <dbReference type="ARBA" id="ARBA00023002"/>
    </source>
</evidence>
<evidence type="ECO:0000256" key="8">
    <source>
        <dbReference type="PIRSR" id="PIRSR000106-3"/>
    </source>
</evidence>
<dbReference type="Gene3D" id="3.40.50.10380">
    <property type="entry name" value="Malic enzyme, N-terminal domain"/>
    <property type="match status" value="1"/>
</dbReference>
<dbReference type="SMART" id="SM00919">
    <property type="entry name" value="Malic_M"/>
    <property type="match status" value="1"/>
</dbReference>
<dbReference type="SUPFAM" id="SSF51735">
    <property type="entry name" value="NAD(P)-binding Rossmann-fold domains"/>
    <property type="match status" value="1"/>
</dbReference>
<feature type="active site" description="Proton donor" evidence="6">
    <location>
        <position position="107"/>
    </location>
</feature>
<comment type="cofactor">
    <cofactor evidence="8">
        <name>Mg(2+)</name>
        <dbReference type="ChEBI" id="CHEBI:18420"/>
    </cofactor>
    <cofactor evidence="8">
        <name>Mn(2+)</name>
        <dbReference type="ChEBI" id="CHEBI:29035"/>
    </cofactor>
    <text evidence="8">Divalent metal cations. Prefers magnesium or manganese.</text>
</comment>
<evidence type="ECO:0000313" key="13">
    <source>
        <dbReference type="Proteomes" id="UP000295611"/>
    </source>
</evidence>
<evidence type="ECO:0000256" key="7">
    <source>
        <dbReference type="PIRSR" id="PIRSR000106-2"/>
    </source>
</evidence>
<dbReference type="PRINTS" id="PR00072">
    <property type="entry name" value="MALOXRDTASE"/>
</dbReference>
<dbReference type="InterPro" id="IPR001891">
    <property type="entry name" value="Malic_OxRdtase"/>
</dbReference>
<proteinExistence type="inferred from homology"/>
<dbReference type="InterPro" id="IPR012302">
    <property type="entry name" value="Malic_NAD-bd"/>
</dbReference>
<dbReference type="PIRSF" id="PIRSF000106">
    <property type="entry name" value="ME"/>
    <property type="match status" value="1"/>
</dbReference>
<dbReference type="PANTHER" id="PTHR23406">
    <property type="entry name" value="MALIC ENZYME-RELATED"/>
    <property type="match status" value="1"/>
</dbReference>
<feature type="domain" description="Malic enzyme N-terminal" evidence="11">
    <location>
        <begin position="84"/>
        <end position="264"/>
    </location>
</feature>
<keyword evidence="4" id="KW-0560">Oxidoreductase</keyword>
<accession>A0A4R7B568</accession>
<dbReference type="PANTHER" id="PTHR23406:SF34">
    <property type="entry name" value="NAD-DEPENDENT MALIC ENZYME, MITOCHONDRIAL"/>
    <property type="match status" value="1"/>
</dbReference>
<dbReference type="GO" id="GO:0006108">
    <property type="term" value="P:malate metabolic process"/>
    <property type="evidence" value="ECO:0007669"/>
    <property type="project" value="TreeGrafter"/>
</dbReference>
<feature type="binding site" evidence="7">
    <location>
        <position position="160"/>
    </location>
    <ligand>
        <name>(S)-malate</name>
        <dbReference type="ChEBI" id="CHEBI:15589"/>
    </ligand>
</feature>
<dbReference type="PROSITE" id="PS00331">
    <property type="entry name" value="MALIC_ENZYMES"/>
    <property type="match status" value="1"/>
</dbReference>
<evidence type="ECO:0000256" key="5">
    <source>
        <dbReference type="ARBA" id="ARBA00023027"/>
    </source>
</evidence>
<comment type="caution">
    <text evidence="12">The sequence shown here is derived from an EMBL/GenBank/DDBJ whole genome shotgun (WGS) entry which is preliminary data.</text>
</comment>
<feature type="binding site" evidence="8">
    <location>
        <position position="249"/>
    </location>
    <ligand>
        <name>a divalent metal cation</name>
        <dbReference type="ChEBI" id="CHEBI:60240"/>
    </ligand>
</feature>
<evidence type="ECO:0000256" key="3">
    <source>
        <dbReference type="ARBA" id="ARBA00022723"/>
    </source>
</evidence>
<evidence type="ECO:0000256" key="9">
    <source>
        <dbReference type="RuleBase" id="RU003427"/>
    </source>
</evidence>
<keyword evidence="3 8" id="KW-0479">Metal-binding</keyword>
<dbReference type="Proteomes" id="UP000295611">
    <property type="component" value="Unassembled WGS sequence"/>
</dbReference>
<dbReference type="Gene3D" id="3.40.50.720">
    <property type="entry name" value="NAD(P)-binding Rossmann-like Domain"/>
    <property type="match status" value="1"/>
</dbReference>
<dbReference type="GO" id="GO:0004470">
    <property type="term" value="F:malic enzyme activity"/>
    <property type="evidence" value="ECO:0007669"/>
    <property type="project" value="InterPro"/>
</dbReference>
<reference evidence="12 13" key="1">
    <citation type="submission" date="2019-03" db="EMBL/GenBank/DDBJ databases">
        <title>Genomic Encyclopedia of Type Strains, Phase III (KMG-III): the genomes of soil and plant-associated and newly described type strains.</title>
        <authorList>
            <person name="Whitman W."/>
        </authorList>
    </citation>
    <scope>NUCLEOTIDE SEQUENCE [LARGE SCALE GENOMIC DNA]</scope>
    <source>
        <strain evidence="12 13">CECT 8976</strain>
    </source>
</reference>
<evidence type="ECO:0000259" key="11">
    <source>
        <dbReference type="SMART" id="SM01274"/>
    </source>
</evidence>
<evidence type="ECO:0000256" key="1">
    <source>
        <dbReference type="ARBA" id="ARBA00001936"/>
    </source>
</evidence>
<dbReference type="InterPro" id="IPR037062">
    <property type="entry name" value="Malic_N_dom_sf"/>
</dbReference>
<evidence type="ECO:0000256" key="2">
    <source>
        <dbReference type="ARBA" id="ARBA00008785"/>
    </source>
</evidence>
<dbReference type="SMART" id="SM01274">
    <property type="entry name" value="malic"/>
    <property type="match status" value="1"/>
</dbReference>
<dbReference type="InterPro" id="IPR015884">
    <property type="entry name" value="Malic_enzyme_CS"/>
</dbReference>
<dbReference type="FunFam" id="3.40.50.10380:FF:000001">
    <property type="entry name" value="NAD-dependent malic enzyme"/>
    <property type="match status" value="1"/>
</dbReference>
<dbReference type="Pfam" id="PF00390">
    <property type="entry name" value="malic"/>
    <property type="match status" value="1"/>
</dbReference>
<dbReference type="GO" id="GO:0046872">
    <property type="term" value="F:metal ion binding"/>
    <property type="evidence" value="ECO:0007669"/>
    <property type="project" value="UniProtKB-KW"/>
</dbReference>
<evidence type="ECO:0000256" key="6">
    <source>
        <dbReference type="PIRSR" id="PIRSR000106-1"/>
    </source>
</evidence>
<dbReference type="SUPFAM" id="SSF53223">
    <property type="entry name" value="Aminoacid dehydrogenase-like, N-terminal domain"/>
    <property type="match status" value="1"/>
</dbReference>
<evidence type="ECO:0000259" key="10">
    <source>
        <dbReference type="SMART" id="SM00919"/>
    </source>
</evidence>
<gene>
    <name evidence="12" type="ORF">DFP86_107170</name>
</gene>
<name>A0A4R7B568_9NEIS</name>
<dbReference type="NCBIfam" id="NF010052">
    <property type="entry name" value="PRK13529.1"/>
    <property type="match status" value="1"/>
</dbReference>
<evidence type="ECO:0000313" key="12">
    <source>
        <dbReference type="EMBL" id="TDR79804.1"/>
    </source>
</evidence>
<feature type="domain" description="Malic enzyme NAD-binding" evidence="10">
    <location>
        <begin position="274"/>
        <end position="538"/>
    </location>
</feature>
<feature type="binding site" evidence="8">
    <location>
        <position position="250"/>
    </location>
    <ligand>
        <name>a divalent metal cation</name>
        <dbReference type="ChEBI" id="CHEBI:60240"/>
    </ligand>
</feature>